<gene>
    <name evidence="2" type="ORF">EDC38_3008</name>
</gene>
<dbReference type="RefSeq" id="WP_246004464.1">
    <property type="nucleotide sequence ID" value="NZ_RJUK01000003.1"/>
</dbReference>
<comment type="caution">
    <text evidence="2">The sequence shown here is derived from an EMBL/GenBank/DDBJ whole genome shotgun (WGS) entry which is preliminary data.</text>
</comment>
<dbReference type="EMBL" id="RJUK01000003">
    <property type="protein sequence ID" value="ROQ18035.1"/>
    <property type="molecule type" value="Genomic_DNA"/>
</dbReference>
<feature type="domain" description="VWFA" evidence="1">
    <location>
        <begin position="45"/>
        <end position="188"/>
    </location>
</feature>
<dbReference type="PROSITE" id="PS50234">
    <property type="entry name" value="VWFA"/>
    <property type="match status" value="1"/>
</dbReference>
<evidence type="ECO:0000313" key="2">
    <source>
        <dbReference type="EMBL" id="ROQ18035.1"/>
    </source>
</evidence>
<evidence type="ECO:0000259" key="1">
    <source>
        <dbReference type="PROSITE" id="PS50234"/>
    </source>
</evidence>
<evidence type="ECO:0000313" key="3">
    <source>
        <dbReference type="Proteomes" id="UP000273643"/>
    </source>
</evidence>
<dbReference type="AlphaFoldDB" id="A0A3N1NPB1"/>
<name>A0A3N1NPB1_9GAMM</name>
<dbReference type="Gene3D" id="3.40.50.410">
    <property type="entry name" value="von Willebrand factor, type A domain"/>
    <property type="match status" value="1"/>
</dbReference>
<accession>A0A3N1NPB1</accession>
<dbReference type="SUPFAM" id="SSF53300">
    <property type="entry name" value="vWA-like"/>
    <property type="match status" value="1"/>
</dbReference>
<keyword evidence="3" id="KW-1185">Reference proteome</keyword>
<proteinExistence type="predicted"/>
<dbReference type="PROSITE" id="PS51257">
    <property type="entry name" value="PROKAR_LIPOPROTEIN"/>
    <property type="match status" value="1"/>
</dbReference>
<dbReference type="Proteomes" id="UP000273643">
    <property type="component" value="Unassembled WGS sequence"/>
</dbReference>
<dbReference type="InterPro" id="IPR036465">
    <property type="entry name" value="vWFA_dom_sf"/>
</dbReference>
<reference evidence="2 3" key="1">
    <citation type="submission" date="2018-11" db="EMBL/GenBank/DDBJ databases">
        <title>Genomic Encyclopedia of Type Strains, Phase IV (KMG-IV): sequencing the most valuable type-strain genomes for metagenomic binning, comparative biology and taxonomic classification.</title>
        <authorList>
            <person name="Goeker M."/>
        </authorList>
    </citation>
    <scope>NUCLEOTIDE SEQUENCE [LARGE SCALE GENOMIC DNA]</scope>
    <source>
        <strain evidence="2 3">DSM 16974</strain>
    </source>
</reference>
<protein>
    <recommendedName>
        <fullName evidence="1">VWFA domain-containing protein</fullName>
    </recommendedName>
</protein>
<sequence length="235" mass="26082">MKRTTKTTMNRYSGWLRRGVVLAALLSVLGVISACSDTQRTDNRAVYLLLDTSGTYTEELDKAQSLIAYLLGSLDSGDSMAVALIDGGSFTEKNIVAKVTFDDRPSVANGQKRAFKETLDEVLGGIERGAANTDITGGVIQGHDYLTETGAGQRYLFVFSDLEEDLQEGQIRDFPIDMSGVEVVALNVTKLRRDNIDPRDYAKRLEHWQGRVESGGGQWRVINDLERLGEMIQWR</sequence>
<dbReference type="InterPro" id="IPR002035">
    <property type="entry name" value="VWF_A"/>
</dbReference>
<organism evidence="2 3">
    <name type="scientific">Marinimicrobium koreense</name>
    <dbReference type="NCBI Taxonomy" id="306545"/>
    <lineage>
        <taxon>Bacteria</taxon>
        <taxon>Pseudomonadati</taxon>
        <taxon>Pseudomonadota</taxon>
        <taxon>Gammaproteobacteria</taxon>
        <taxon>Cellvibrionales</taxon>
        <taxon>Cellvibrionaceae</taxon>
        <taxon>Marinimicrobium</taxon>
    </lineage>
</organism>